<evidence type="ECO:0000313" key="2">
    <source>
        <dbReference type="Proteomes" id="UP000257109"/>
    </source>
</evidence>
<dbReference type="CDD" id="cd00303">
    <property type="entry name" value="retropepsin_like"/>
    <property type="match status" value="1"/>
</dbReference>
<dbReference type="PANTHER" id="PTHR33240">
    <property type="entry name" value="OS08G0508500 PROTEIN"/>
    <property type="match status" value="1"/>
</dbReference>
<evidence type="ECO:0008006" key="3">
    <source>
        <dbReference type="Google" id="ProtNLM"/>
    </source>
</evidence>
<keyword evidence="2" id="KW-1185">Reference proteome</keyword>
<organism evidence="1 2">
    <name type="scientific">Mucuna pruriens</name>
    <name type="common">Velvet bean</name>
    <name type="synonym">Dolichos pruriens</name>
    <dbReference type="NCBI Taxonomy" id="157652"/>
    <lineage>
        <taxon>Eukaryota</taxon>
        <taxon>Viridiplantae</taxon>
        <taxon>Streptophyta</taxon>
        <taxon>Embryophyta</taxon>
        <taxon>Tracheophyta</taxon>
        <taxon>Spermatophyta</taxon>
        <taxon>Magnoliopsida</taxon>
        <taxon>eudicotyledons</taxon>
        <taxon>Gunneridae</taxon>
        <taxon>Pentapetalae</taxon>
        <taxon>rosids</taxon>
        <taxon>fabids</taxon>
        <taxon>Fabales</taxon>
        <taxon>Fabaceae</taxon>
        <taxon>Papilionoideae</taxon>
        <taxon>50 kb inversion clade</taxon>
        <taxon>NPAAA clade</taxon>
        <taxon>indigoferoid/millettioid clade</taxon>
        <taxon>Phaseoleae</taxon>
        <taxon>Mucuna</taxon>
    </lineage>
</organism>
<name>A0A371HGQ8_MUCPR</name>
<proteinExistence type="predicted"/>
<dbReference type="OrthoDB" id="1434300at2759"/>
<dbReference type="AlphaFoldDB" id="A0A371HGQ8"/>
<reference evidence="1" key="1">
    <citation type="submission" date="2018-05" db="EMBL/GenBank/DDBJ databases">
        <title>Draft genome of Mucuna pruriens seed.</title>
        <authorList>
            <person name="Nnadi N.E."/>
            <person name="Vos R."/>
            <person name="Hasami M.H."/>
            <person name="Devisetty U.K."/>
            <person name="Aguiy J.C."/>
        </authorList>
    </citation>
    <scope>NUCLEOTIDE SEQUENCE [LARGE SCALE GENOMIC DNA]</scope>
    <source>
        <strain evidence="1">JCA_2017</strain>
    </source>
</reference>
<feature type="non-terminal residue" evidence="1">
    <location>
        <position position="1"/>
    </location>
</feature>
<dbReference type="SUPFAM" id="SSF50630">
    <property type="entry name" value="Acid proteases"/>
    <property type="match status" value="1"/>
</dbReference>
<protein>
    <recommendedName>
        <fullName evidence="3">Peptidase A2 domain-containing protein</fullName>
    </recommendedName>
</protein>
<dbReference type="EMBL" id="QJKJ01002652">
    <property type="protein sequence ID" value="RDY01912.1"/>
    <property type="molecule type" value="Genomic_DNA"/>
</dbReference>
<dbReference type="InterPro" id="IPR021109">
    <property type="entry name" value="Peptidase_aspartic_dom_sf"/>
</dbReference>
<dbReference type="Proteomes" id="UP000257109">
    <property type="component" value="Unassembled WGS sequence"/>
</dbReference>
<accession>A0A371HGQ8</accession>
<sequence>MVGMNLGRKRKSYNVLVVHGKANTTPTSMITFNERDMRYEPPRQDEPMVILVVTAEYKVERVLIDQGSSANILYWSNYKRLGLQPANLEACSGKLYGFAGEQVTIKGVIELETTFGERGHARTIPMLYTIIDVDASYNIIMGRPTLNKLGGVVSTLHLCIKYSVGQEVRRVWADHRVARRCYEDRLRIGS</sequence>
<dbReference type="PANTHER" id="PTHR33240:SF15">
    <property type="entry name" value="GAG-PRO-LIKE PROTEIN"/>
    <property type="match status" value="1"/>
</dbReference>
<dbReference type="Gene3D" id="2.40.70.10">
    <property type="entry name" value="Acid Proteases"/>
    <property type="match status" value="1"/>
</dbReference>
<evidence type="ECO:0000313" key="1">
    <source>
        <dbReference type="EMBL" id="RDY01912.1"/>
    </source>
</evidence>
<gene>
    <name evidence="1" type="ORF">CR513_14696</name>
</gene>
<comment type="caution">
    <text evidence="1">The sequence shown here is derived from an EMBL/GenBank/DDBJ whole genome shotgun (WGS) entry which is preliminary data.</text>
</comment>